<dbReference type="RefSeq" id="XP_031862259.1">
    <property type="nucleotide sequence ID" value="XM_032003401.1"/>
</dbReference>
<name>A0A5M6C3I9_9TREE</name>
<organism evidence="5 6">
    <name type="scientific">Kwoniella shandongensis</name>
    <dbReference type="NCBI Taxonomy" id="1734106"/>
    <lineage>
        <taxon>Eukaryota</taxon>
        <taxon>Fungi</taxon>
        <taxon>Dikarya</taxon>
        <taxon>Basidiomycota</taxon>
        <taxon>Agaricomycotina</taxon>
        <taxon>Tremellomycetes</taxon>
        <taxon>Tremellales</taxon>
        <taxon>Cryptococcaceae</taxon>
        <taxon>Kwoniella</taxon>
    </lineage>
</organism>
<dbReference type="InterPro" id="IPR036855">
    <property type="entry name" value="Znf_CCCH_sf"/>
</dbReference>
<evidence type="ECO:0000313" key="5">
    <source>
        <dbReference type="EMBL" id="WWD21022.1"/>
    </source>
</evidence>
<dbReference type="KEGG" id="ksn:43587524"/>
<dbReference type="AlphaFoldDB" id="A0A5M6C3I9"/>
<protein>
    <submittedName>
        <fullName evidence="5">Uncharacterized protein</fullName>
    </submittedName>
</protein>
<gene>
    <name evidence="5" type="ORF">CI109_105503</name>
</gene>
<evidence type="ECO:0000256" key="4">
    <source>
        <dbReference type="SAM" id="MobiDB-lite"/>
    </source>
</evidence>
<reference evidence="5" key="2">
    <citation type="submission" date="2024-01" db="EMBL/GenBank/DDBJ databases">
        <title>Comparative genomics of Cryptococcus and Kwoniella reveals pathogenesis evolution and contrasting modes of karyotype evolution via chromosome fusion or intercentromeric recombination.</title>
        <authorList>
            <person name="Coelho M.A."/>
            <person name="David-Palma M."/>
            <person name="Shea T."/>
            <person name="Bowers K."/>
            <person name="McGinley-Smith S."/>
            <person name="Mohammad A.W."/>
            <person name="Gnirke A."/>
            <person name="Yurkov A.M."/>
            <person name="Nowrousian M."/>
            <person name="Sun S."/>
            <person name="Cuomo C.A."/>
            <person name="Heitman J."/>
        </authorList>
    </citation>
    <scope>NUCLEOTIDE SEQUENCE</scope>
    <source>
        <strain evidence="5">CBS 12478</strain>
    </source>
</reference>
<dbReference type="SUPFAM" id="SSF90229">
    <property type="entry name" value="CCCH zinc finger"/>
    <property type="match status" value="1"/>
</dbReference>
<dbReference type="InterPro" id="IPR000571">
    <property type="entry name" value="Znf_CCCH"/>
</dbReference>
<dbReference type="Proteomes" id="UP000322225">
    <property type="component" value="Chromosome 10"/>
</dbReference>
<dbReference type="GeneID" id="43587524"/>
<keyword evidence="6" id="KW-1185">Reference proteome</keyword>
<dbReference type="SMART" id="SM00356">
    <property type="entry name" value="ZnF_C3H1"/>
    <property type="match status" value="1"/>
</dbReference>
<dbReference type="EMBL" id="CP144060">
    <property type="protein sequence ID" value="WWD21022.1"/>
    <property type="molecule type" value="Genomic_DNA"/>
</dbReference>
<keyword evidence="2" id="KW-0863">Zinc-finger</keyword>
<feature type="compositionally biased region" description="Low complexity" evidence="4">
    <location>
        <begin position="767"/>
        <end position="782"/>
    </location>
</feature>
<evidence type="ECO:0000256" key="2">
    <source>
        <dbReference type="ARBA" id="ARBA00022771"/>
    </source>
</evidence>
<feature type="region of interest" description="Disordered" evidence="4">
    <location>
        <begin position="751"/>
        <end position="782"/>
    </location>
</feature>
<reference evidence="5" key="1">
    <citation type="submission" date="2017-08" db="EMBL/GenBank/DDBJ databases">
        <authorList>
            <person name="Cuomo C."/>
            <person name="Billmyre B."/>
            <person name="Heitman J."/>
        </authorList>
    </citation>
    <scope>NUCLEOTIDE SEQUENCE</scope>
    <source>
        <strain evidence="5">CBS 12478</strain>
    </source>
</reference>
<evidence type="ECO:0000256" key="3">
    <source>
        <dbReference type="ARBA" id="ARBA00022833"/>
    </source>
</evidence>
<keyword evidence="1" id="KW-0479">Metal-binding</keyword>
<dbReference type="OrthoDB" id="410307at2759"/>
<feature type="region of interest" description="Disordered" evidence="4">
    <location>
        <begin position="1"/>
        <end position="57"/>
    </location>
</feature>
<keyword evidence="3" id="KW-0862">Zinc</keyword>
<dbReference type="PROSITE" id="PS50103">
    <property type="entry name" value="ZF_C3H1"/>
    <property type="match status" value="1"/>
</dbReference>
<sequence>MSPPTPINAHASNPNQIKINKTRAGRARAPLSRQPKPTNHDTLPHRASQHAPKSEDVDITLSSPKLASRPPSTCMTTTKRGKTNVAEANKYSKDKVVEITTDEEKETSTLADSITKPSSVLSPASPPDILPNHILQPARPRLLGLGAVARHISVGGVLPTLSKGGIARASPASKSTRWVAPNKGVVSAPKTVGSAAVSANTESTSTVKSIPVPTALEAEVQAPTDYASKMGTVIHARPEPKVVLPDLTRVATISHIASIVATPLPCTVHGRPATRPFSLEPPPYTDADIPPPEAYNRAYPHPLTSYASPGVNPATVKYSGYDKLLCRLIKEQGMESVLGTILYQAGFDRLENSVYLFLFEKGQGNGIPEKIWSQLESYNSARLPVGVAGVSPYACPPRFSQSTSLAALFASVGGQRIATPGTILNELADYISTEPPTLPQGYDETQQNSHGIFQSHHAQSILGTPHHPTRGHFQQSSIQETHLRRTLRPRVIIPNNPYTKIDSVPSISVRSSDHMYQPSPFYKTELCVAWENGRICKYGERCQYAHGPEDLCIPRNENQNYKHHPPSVTAISHDDSHEQYGFATPADSDVVFPQTHQSVPMSVPMSRSISEPISRRVEVRKSSIPLPQLPVVPEIEDSPLPMPSENHQADFHTSMVVPAPIGAERHRPSPMSGVNPTTPSSLLSTPALSWISELPSIEPSLSSYRSSQSISTSSSSRYSMFSTTSYGDSSPKESLLFSPVSEETEIAEEVILPTWDEMSRGSGSGSGSTTSLDFSSGKSIWR</sequence>
<dbReference type="Gene3D" id="4.10.1000.10">
    <property type="entry name" value="Zinc finger, CCCH-type"/>
    <property type="match status" value="1"/>
</dbReference>
<evidence type="ECO:0000256" key="1">
    <source>
        <dbReference type="ARBA" id="ARBA00022723"/>
    </source>
</evidence>
<accession>A0A5M6C3I9</accession>
<dbReference type="Pfam" id="PF00642">
    <property type="entry name" value="zf-CCCH"/>
    <property type="match status" value="1"/>
</dbReference>
<dbReference type="GO" id="GO:0008270">
    <property type="term" value="F:zinc ion binding"/>
    <property type="evidence" value="ECO:0007669"/>
    <property type="project" value="UniProtKB-KW"/>
</dbReference>
<evidence type="ECO:0000313" key="6">
    <source>
        <dbReference type="Proteomes" id="UP000322225"/>
    </source>
</evidence>
<proteinExistence type="predicted"/>
<feature type="compositionally biased region" description="Polar residues" evidence="4">
    <location>
        <begin position="10"/>
        <end position="19"/>
    </location>
</feature>